<dbReference type="Pfam" id="PF03167">
    <property type="entry name" value="UDG"/>
    <property type="match status" value="1"/>
</dbReference>
<dbReference type="PANTHER" id="PTHR12159">
    <property type="entry name" value="G/T AND G/U MISMATCH-SPECIFIC DNA GLYCOSYLASE"/>
    <property type="match status" value="1"/>
</dbReference>
<accession>A0ABP1DN75</accession>
<keyword evidence="2" id="KW-0378">Hydrolase</keyword>
<dbReference type="SUPFAM" id="SSF52141">
    <property type="entry name" value="Uracil-DNA glycosylase-like"/>
    <property type="match status" value="1"/>
</dbReference>
<dbReference type="Gene3D" id="3.40.470.10">
    <property type="entry name" value="Uracil-DNA glycosylase-like domain"/>
    <property type="match status" value="1"/>
</dbReference>
<reference evidence="7" key="1">
    <citation type="submission" date="2024-04" db="EMBL/GenBank/DDBJ databases">
        <authorList>
            <person name="Shaw F."/>
            <person name="Minotto A."/>
        </authorList>
    </citation>
    <scope>NUCLEOTIDE SEQUENCE [LARGE SCALE GENOMIC DNA]</scope>
</reference>
<evidence type="ECO:0000256" key="4">
    <source>
        <dbReference type="SAM" id="MobiDB-lite"/>
    </source>
</evidence>
<feature type="compositionally biased region" description="Basic residues" evidence="4">
    <location>
        <begin position="274"/>
        <end position="289"/>
    </location>
</feature>
<feature type="region of interest" description="Disordered" evidence="4">
    <location>
        <begin position="240"/>
        <end position="290"/>
    </location>
</feature>
<dbReference type="CDD" id="cd10028">
    <property type="entry name" value="UDG-F2_TDG_MUG"/>
    <property type="match status" value="1"/>
</dbReference>
<organism evidence="6 7">
    <name type="scientific">Somion occarium</name>
    <dbReference type="NCBI Taxonomy" id="3059160"/>
    <lineage>
        <taxon>Eukaryota</taxon>
        <taxon>Fungi</taxon>
        <taxon>Dikarya</taxon>
        <taxon>Basidiomycota</taxon>
        <taxon>Agaricomycotina</taxon>
        <taxon>Agaricomycetes</taxon>
        <taxon>Polyporales</taxon>
        <taxon>Cerrenaceae</taxon>
        <taxon>Somion</taxon>
    </lineage>
</organism>
<dbReference type="InterPro" id="IPR015637">
    <property type="entry name" value="MUG/TDG"/>
</dbReference>
<feature type="region of interest" description="Disordered" evidence="4">
    <location>
        <begin position="26"/>
        <end position="50"/>
    </location>
</feature>
<feature type="domain" description="Uracil-DNA glycosylase-like" evidence="5">
    <location>
        <begin position="115"/>
        <end position="336"/>
    </location>
</feature>
<evidence type="ECO:0000313" key="7">
    <source>
        <dbReference type="Proteomes" id="UP001497453"/>
    </source>
</evidence>
<feature type="compositionally biased region" description="Polar residues" evidence="4">
    <location>
        <begin position="247"/>
        <end position="256"/>
    </location>
</feature>
<dbReference type="EMBL" id="OZ037947">
    <property type="protein sequence ID" value="CAL1708129.1"/>
    <property type="molecule type" value="Genomic_DNA"/>
</dbReference>
<proteinExistence type="predicted"/>
<dbReference type="Proteomes" id="UP001497453">
    <property type="component" value="Chromosome 4"/>
</dbReference>
<feature type="region of interest" description="Disordered" evidence="4">
    <location>
        <begin position="70"/>
        <end position="102"/>
    </location>
</feature>
<keyword evidence="1" id="KW-0227">DNA damage</keyword>
<evidence type="ECO:0000259" key="5">
    <source>
        <dbReference type="Pfam" id="PF03167"/>
    </source>
</evidence>
<keyword evidence="3" id="KW-0234">DNA repair</keyword>
<dbReference type="InterPro" id="IPR036895">
    <property type="entry name" value="Uracil-DNA_glycosylase-like_sf"/>
</dbReference>
<evidence type="ECO:0000256" key="3">
    <source>
        <dbReference type="ARBA" id="ARBA00023204"/>
    </source>
</evidence>
<dbReference type="InterPro" id="IPR005122">
    <property type="entry name" value="Uracil-DNA_glycosylase-like"/>
</dbReference>
<gene>
    <name evidence="6" type="ORF">GFSPODELE1_LOCUS6703</name>
</gene>
<name>A0ABP1DN75_9APHY</name>
<keyword evidence="7" id="KW-1185">Reference proteome</keyword>
<evidence type="ECO:0000313" key="6">
    <source>
        <dbReference type="EMBL" id="CAL1708129.1"/>
    </source>
</evidence>
<evidence type="ECO:0000256" key="2">
    <source>
        <dbReference type="ARBA" id="ARBA00022801"/>
    </source>
</evidence>
<evidence type="ECO:0000256" key="1">
    <source>
        <dbReference type="ARBA" id="ARBA00022763"/>
    </source>
</evidence>
<protein>
    <recommendedName>
        <fullName evidence="5">Uracil-DNA glycosylase-like domain-containing protein</fullName>
    </recommendedName>
</protein>
<sequence length="366" mass="40737">MSIKTLDSPEKLKASLETFKFTSPLRRSARNHSSVKQEPDVEESLSTSDNWTVLTTSGLPEIKQDIEPLLSLTIPSTPRKRKLKQESAGSSPRAKKPKRGFAPPEQYAHLNFLQDYLKENLDVMFCGVNPGCMSAKVGHHFANPTNHFWRCLHRSELTDRLLPAAEDFTLPQAYNLGLTNLVDRPSAEQAELSKQDMIFGVPVLLSKIARFRPRIITFVGKGIWEVFIKEASKLIPVLESTQDDETSASSGSTTPITDDGDSATADKLPSKQRQTTKRKGKSKGKKSKKSTFDWGIQPYKAVHGTAYEVTETLFFVMPSTSGRVVSHQLNDKVKIFAALRDRIVEAKNASIETSAMKVIPLPNPKQ</sequence>
<dbReference type="PANTHER" id="PTHR12159:SF9">
    <property type="entry name" value="G_T MISMATCH-SPECIFIC THYMINE DNA GLYCOSYLASE"/>
    <property type="match status" value="1"/>
</dbReference>